<feature type="compositionally biased region" description="Polar residues" evidence="1">
    <location>
        <begin position="72"/>
        <end position="81"/>
    </location>
</feature>
<accession>A0A835UW51</accession>
<dbReference type="Proteomes" id="UP000639772">
    <property type="component" value="Chromosome 6"/>
</dbReference>
<feature type="region of interest" description="Disordered" evidence="1">
    <location>
        <begin position="70"/>
        <end position="119"/>
    </location>
</feature>
<organism evidence="2 3">
    <name type="scientific">Vanilla planifolia</name>
    <name type="common">Vanilla</name>
    <dbReference type="NCBI Taxonomy" id="51239"/>
    <lineage>
        <taxon>Eukaryota</taxon>
        <taxon>Viridiplantae</taxon>
        <taxon>Streptophyta</taxon>
        <taxon>Embryophyta</taxon>
        <taxon>Tracheophyta</taxon>
        <taxon>Spermatophyta</taxon>
        <taxon>Magnoliopsida</taxon>
        <taxon>Liliopsida</taxon>
        <taxon>Asparagales</taxon>
        <taxon>Orchidaceae</taxon>
        <taxon>Vanilloideae</taxon>
        <taxon>Vanilleae</taxon>
        <taxon>Vanilla</taxon>
    </lineage>
</organism>
<evidence type="ECO:0000313" key="3">
    <source>
        <dbReference type="Proteomes" id="UP000639772"/>
    </source>
</evidence>
<comment type="caution">
    <text evidence="2">The sequence shown here is derived from an EMBL/GenBank/DDBJ whole genome shotgun (WGS) entry which is preliminary data.</text>
</comment>
<name>A0A835UW51_VANPL</name>
<reference evidence="2 3" key="1">
    <citation type="journal article" date="2020" name="Nat. Food">
        <title>A phased Vanilla planifolia genome enables genetic improvement of flavour and production.</title>
        <authorList>
            <person name="Hasing T."/>
            <person name="Tang H."/>
            <person name="Brym M."/>
            <person name="Khazi F."/>
            <person name="Huang T."/>
            <person name="Chambers A.H."/>
        </authorList>
    </citation>
    <scope>NUCLEOTIDE SEQUENCE [LARGE SCALE GENOMIC DNA]</scope>
    <source>
        <tissue evidence="2">Leaf</tissue>
    </source>
</reference>
<feature type="compositionally biased region" description="Polar residues" evidence="1">
    <location>
        <begin position="91"/>
        <end position="110"/>
    </location>
</feature>
<gene>
    <name evidence="2" type="ORF">HPP92_012778</name>
</gene>
<evidence type="ECO:0000256" key="1">
    <source>
        <dbReference type="SAM" id="MobiDB-lite"/>
    </source>
</evidence>
<dbReference type="AlphaFoldDB" id="A0A835UW51"/>
<evidence type="ECO:0000313" key="2">
    <source>
        <dbReference type="EMBL" id="KAG0478059.1"/>
    </source>
</evidence>
<proteinExistence type="predicted"/>
<sequence length="137" mass="14645">MVKETQETGDLRGFYGENSILLTIGKFEKFKRQLILSLNEDKLHQSQGENGISNVSDATVSSQNVLSLSSSGATIESSQTESKNDAKASTAYISPSLTPNASPRTFSSGGSPRDLSTVVSSPKCLLLDSFKQRGSSH</sequence>
<protein>
    <submittedName>
        <fullName evidence="2">Uncharacterized protein</fullName>
    </submittedName>
</protein>
<dbReference type="EMBL" id="JADCNM010000006">
    <property type="protein sequence ID" value="KAG0478059.1"/>
    <property type="molecule type" value="Genomic_DNA"/>
</dbReference>